<proteinExistence type="evidence at transcript level"/>
<reference evidence="2" key="2">
    <citation type="journal article" date="2015" name="J. Proteomics">
        <title>Sexual differences in the sialomes of the zebra tick, Rhipicephalus pulchellus.</title>
        <authorList>
            <person name="Tan A.W."/>
            <person name="Francischetti I.M."/>
            <person name="Slovak M."/>
            <person name="Kini R.M."/>
            <person name="Ribeiro J.M."/>
        </authorList>
    </citation>
    <scope>NUCLEOTIDE SEQUENCE</scope>
    <source>
        <tissue evidence="2">Salivary gland</tissue>
    </source>
</reference>
<feature type="signal peptide" evidence="1">
    <location>
        <begin position="1"/>
        <end position="22"/>
    </location>
</feature>
<dbReference type="EMBL" id="GACK01004342">
    <property type="protein sequence ID" value="JAA60692.1"/>
    <property type="molecule type" value="mRNA"/>
</dbReference>
<reference evidence="2" key="1">
    <citation type="submission" date="2012-11" db="EMBL/GenBank/DDBJ databases">
        <authorList>
            <person name="Lucero-Rivera Y.E."/>
            <person name="Tovar-Ramirez D."/>
        </authorList>
    </citation>
    <scope>NUCLEOTIDE SEQUENCE</scope>
    <source>
        <tissue evidence="2">Salivary gland</tissue>
    </source>
</reference>
<evidence type="ECO:0000313" key="2">
    <source>
        <dbReference type="EMBL" id="JAA60692.1"/>
    </source>
</evidence>
<protein>
    <submittedName>
        <fullName evidence="2">Putative group i salivary lipocalin</fullName>
    </submittedName>
</protein>
<name>L7MA06_RHIPC</name>
<accession>L7MA06</accession>
<keyword evidence="1" id="KW-0732">Signal</keyword>
<dbReference type="AlphaFoldDB" id="L7MA06"/>
<sequence length="188" mass="21675">MHLFLIAILFFHVLSLQEFCSAGVSFSDLLEFLHTNRKIWIVASSAESIYPYTSETCIYYRTRNLTNTSVALLYRNATVLNKTVQATLQQDPYPSMVLTDWNDLPVVKQLRYYSAFLWCAIFSVRLTNGEHAEPWCELHAQGIALREAFKNPSFFATFEEKYKEICGIAKPEIILVNKKCPNMTKVNE</sequence>
<organism evidence="2">
    <name type="scientific">Rhipicephalus pulchellus</name>
    <name type="common">Yellow backed tick</name>
    <name type="synonym">Dermacentor pulchellus</name>
    <dbReference type="NCBI Taxonomy" id="72859"/>
    <lineage>
        <taxon>Eukaryota</taxon>
        <taxon>Metazoa</taxon>
        <taxon>Ecdysozoa</taxon>
        <taxon>Arthropoda</taxon>
        <taxon>Chelicerata</taxon>
        <taxon>Arachnida</taxon>
        <taxon>Acari</taxon>
        <taxon>Parasitiformes</taxon>
        <taxon>Ixodida</taxon>
        <taxon>Ixodoidea</taxon>
        <taxon>Ixodidae</taxon>
        <taxon>Rhipicephalinae</taxon>
        <taxon>Rhipicephalus</taxon>
        <taxon>Rhipicephalus</taxon>
    </lineage>
</organism>
<evidence type="ECO:0000256" key="1">
    <source>
        <dbReference type="SAM" id="SignalP"/>
    </source>
</evidence>
<feature type="chain" id="PRO_5003981795" evidence="1">
    <location>
        <begin position="23"/>
        <end position="188"/>
    </location>
</feature>